<dbReference type="Pfam" id="PF01926">
    <property type="entry name" value="MMR_HSR1"/>
    <property type="match status" value="1"/>
</dbReference>
<dbReference type="Pfam" id="PF14234">
    <property type="entry name" value="DUF4336"/>
    <property type="match status" value="1"/>
</dbReference>
<feature type="region of interest" description="Disordered" evidence="1">
    <location>
        <begin position="903"/>
        <end position="922"/>
    </location>
</feature>
<evidence type="ECO:0000313" key="4">
    <source>
        <dbReference type="Proteomes" id="UP000186817"/>
    </source>
</evidence>
<gene>
    <name evidence="3" type="primary">hflX</name>
    <name evidence="3" type="ORF">AK812_SmicGene25669</name>
</gene>
<dbReference type="Gene3D" id="3.40.50.11060">
    <property type="entry name" value="GTPase HflX, N-terminal domain"/>
    <property type="match status" value="1"/>
</dbReference>
<dbReference type="PROSITE" id="PS51705">
    <property type="entry name" value="G_HFLX"/>
    <property type="match status" value="1"/>
</dbReference>
<dbReference type="Proteomes" id="UP000186817">
    <property type="component" value="Unassembled WGS sequence"/>
</dbReference>
<dbReference type="PANTHER" id="PTHR33835">
    <property type="entry name" value="YALI0C07656P"/>
    <property type="match status" value="1"/>
</dbReference>
<name>A0A1Q9DBD9_SYMMI</name>
<dbReference type="SUPFAM" id="SSF52540">
    <property type="entry name" value="P-loop containing nucleoside triphosphate hydrolases"/>
    <property type="match status" value="1"/>
</dbReference>
<dbReference type="InterPro" id="IPR042108">
    <property type="entry name" value="GTPase_HflX_N_sf"/>
</dbReference>
<dbReference type="InterPro" id="IPR025638">
    <property type="entry name" value="DUF4336"/>
</dbReference>
<accession>A0A1Q9DBD9</accession>
<dbReference type="OMA" id="WMHESFL"/>
<dbReference type="GO" id="GO:0005525">
    <property type="term" value="F:GTP binding"/>
    <property type="evidence" value="ECO:0007669"/>
    <property type="project" value="InterPro"/>
</dbReference>
<organism evidence="3 4">
    <name type="scientific">Symbiodinium microadriaticum</name>
    <name type="common">Dinoflagellate</name>
    <name type="synonym">Zooxanthella microadriatica</name>
    <dbReference type="NCBI Taxonomy" id="2951"/>
    <lineage>
        <taxon>Eukaryota</taxon>
        <taxon>Sar</taxon>
        <taxon>Alveolata</taxon>
        <taxon>Dinophyceae</taxon>
        <taxon>Suessiales</taxon>
        <taxon>Symbiodiniaceae</taxon>
        <taxon>Symbiodinium</taxon>
    </lineage>
</organism>
<dbReference type="Gene3D" id="3.40.50.300">
    <property type="entry name" value="P-loop containing nucleotide triphosphate hydrolases"/>
    <property type="match status" value="1"/>
</dbReference>
<proteinExistence type="predicted"/>
<comment type="caution">
    <text evidence="3">The sequence shown here is derived from an EMBL/GenBank/DDBJ whole genome shotgun (WGS) entry which is preliminary data.</text>
</comment>
<dbReference type="OrthoDB" id="424315at2759"/>
<evidence type="ECO:0000256" key="1">
    <source>
        <dbReference type="SAM" id="MobiDB-lite"/>
    </source>
</evidence>
<dbReference type="InterPro" id="IPR027417">
    <property type="entry name" value="P-loop_NTPase"/>
</dbReference>
<sequence>MQTCRSALLSTRVGRRLTGTSRFSTLRGGRIDGRPRALVVHPRLPGAKEALLSWDASEAVSLARAAGWDTGAPWQGEVATSSSEEEDSNELSGDADTIDDIGAYIARLERVDPRFFFHLKELCRVAVQVARHGADLLFVNASLSPVQQRHLEAAMDLACRAQRRQQKYDMGASDINQSRIAVFDRARVVLAIFARRASSTVARLGIELAEAQEVKAKLGAGMVSGVTSQLQQVAHALGRLPGCDKLALLPRSGGARGVTTSFTSSPQITRQKQQRAIDEKRSRLRELCAAVVLQVFAAVDLPSGVFPEEGCEAPFWSQAKTALAGLVWPPTEAQVLALVEEELQLQPGDSAGCSSGRFVLSVWQLVHVNATIRAWHIRTKFGAELSEMAWPSLWSWRAFGALAILRRQVQEDPSALYPREATLSSSLGPEDAEFLDELRQAFADLRAAEGVVPPSSAAKFLHSARRDASPLAVASAFWILAVSLHSLHHSFSSEVAGLLVEGEQVIKPWMRGTLWAFHQLLIMAWPLLDILGVMDAEAFALTPSNSRARSTYPGLDPREPRCAYASRRALAAGLEDQRVEAIVVFGRQDRVRILDTYLQRNLRKNGGVIDKVHFVVFAAMRHDFEYLEQLIEENAPWYVYPVVTGRRLAKIYSVCDDPNTVYLKIDDDIVYISDEAITEMVRERLRNRCGLVSANVINHAILSAVHQDIGALRHFFPSSEEPGSVWVRNDDVLPLMAIEKKSQSQCVWSTWQCAAWMHESFLSRLADGTECAYDFGWHDFHASGHGQFDGARFLPLPHTRWSINMVAFKAEDVVDAVPEDLAEDDEKELSVVHPARLEKRSCAVGAALAAHFSYSRQEDGLVENTQLLARYQQVAERVGLVKMPAAVSVMNIETGMWPVQAVGSHRPPTLAASRSSETPRQRFRQDSGFATGSQVALSSLVAAAAARSCRSRRRSLKVLRSVKNADRTYLNVTGFPFPLGPIFSRRTVRKQIGDGMWTFEQEQKLANIAVNVRMTAIKLQDGGLWIHNPIAPTSECEALLRELGLPVKYIVLGSAQYEHKIFVAPFARRWPDAKVYTVPQQWSWPLDLPTAFYGIFSSGDLKDADTAAPWSAEIEQQLFNPKDRLGFGYSACECAFFHKRSKTLICTDALVYVPEEPPEVLDKNELRDLGKTAENFILDLVALVNWRGSGETIKQAIKEESSGPQPSEEALLRKGWQRDALLSLYFGPDGRSIVDPTQAFRAIAGKWIVGPVCYSLVYGGRLRQEVKEWSERLCQWDVQQILPGHFGGPIGGGRSDIQRAFEVLEEGVEATEKPEVELPWPFPQPVRYPSEDAKLLTDIRGVLQALKEHCVTPGAKVFVAHGHHAEIARLQSARGSRRQQRARDERQTIGLVGYTNVGKSAIVNRLTSSDLLVEDGVFVTLDVASRRCVLPSGRECYVLDSVGLIQGLPINVCEAVQATVQEMHEADVVLHVRDIAHPAREEQAELVREVLADAKIDMDRVVEVWNKADLVMQKEVRHLHYLHQQKDPTPVYTVSALTGSGFPKLLDGLQKMMEDLAIKAVPGFQSSTAVQVPQSGWCTVRMPQDLSKSQASDLWAFLHSDAAADTSVNTDEVTGEVLVTVRMSDSARARFLKRFGPGMLDAGDYVMGTETRKVDKLFDAETKQDGRSLQRLRLDQCSHGSPCRLEQAGTARRTLTLRSSDLDRIDRDDTG</sequence>
<dbReference type="PANTHER" id="PTHR33835:SF2">
    <property type="entry name" value="LYSINE-TRNA LIGASE"/>
    <property type="match status" value="1"/>
</dbReference>
<protein>
    <submittedName>
        <fullName evidence="3">GTPase HflX</fullName>
    </submittedName>
</protein>
<evidence type="ECO:0000259" key="2">
    <source>
        <dbReference type="PROSITE" id="PS51705"/>
    </source>
</evidence>
<keyword evidence="4" id="KW-1185">Reference proteome</keyword>
<dbReference type="EMBL" id="LSRX01000619">
    <property type="protein sequence ID" value="OLP92526.1"/>
    <property type="molecule type" value="Genomic_DNA"/>
</dbReference>
<feature type="domain" description="Hflx-type G" evidence="2">
    <location>
        <begin position="1387"/>
        <end position="1561"/>
    </location>
</feature>
<dbReference type="InterPro" id="IPR030394">
    <property type="entry name" value="G_HFLX_dom"/>
</dbReference>
<dbReference type="InterPro" id="IPR006073">
    <property type="entry name" value="GTP-bd"/>
</dbReference>
<feature type="region of interest" description="Disordered" evidence="1">
    <location>
        <begin position="72"/>
        <end position="93"/>
    </location>
</feature>
<reference evidence="3 4" key="1">
    <citation type="submission" date="2016-02" db="EMBL/GenBank/DDBJ databases">
        <title>Genome analysis of coral dinoflagellate symbionts highlights evolutionary adaptations to a symbiotic lifestyle.</title>
        <authorList>
            <person name="Aranda M."/>
            <person name="Li Y."/>
            <person name="Liew Y.J."/>
            <person name="Baumgarten S."/>
            <person name="Simakov O."/>
            <person name="Wilson M."/>
            <person name="Piel J."/>
            <person name="Ashoor H."/>
            <person name="Bougouffa S."/>
            <person name="Bajic V.B."/>
            <person name="Ryu T."/>
            <person name="Ravasi T."/>
            <person name="Bayer T."/>
            <person name="Micklem G."/>
            <person name="Kim H."/>
            <person name="Bhak J."/>
            <person name="Lajeunesse T.C."/>
            <person name="Voolstra C.R."/>
        </authorList>
    </citation>
    <scope>NUCLEOTIDE SEQUENCE [LARGE SCALE GENOMIC DNA]</scope>
    <source>
        <strain evidence="3 4">CCMP2467</strain>
    </source>
</reference>
<evidence type="ECO:0000313" key="3">
    <source>
        <dbReference type="EMBL" id="OLP92526.1"/>
    </source>
</evidence>